<proteinExistence type="predicted"/>
<accession>A0A8K1CR78</accession>
<comment type="caution">
    <text evidence="2">The sequence shown here is derived from an EMBL/GenBank/DDBJ whole genome shotgun (WGS) entry which is preliminary data.</text>
</comment>
<dbReference type="PANTHER" id="PTHR37938">
    <property type="entry name" value="BLL0215 PROTEIN"/>
    <property type="match status" value="1"/>
</dbReference>
<dbReference type="AlphaFoldDB" id="A0A8K1CR78"/>
<keyword evidence="3" id="KW-1185">Reference proteome</keyword>
<gene>
    <name evidence="2" type="ORF">Poli38472_005814</name>
</gene>
<dbReference type="EMBL" id="SPLM01000002">
    <property type="protein sequence ID" value="TMW68346.1"/>
    <property type="molecule type" value="Genomic_DNA"/>
</dbReference>
<dbReference type="InterPro" id="IPR005182">
    <property type="entry name" value="YdbS-like_PH"/>
</dbReference>
<evidence type="ECO:0000259" key="1">
    <source>
        <dbReference type="Pfam" id="PF03703"/>
    </source>
</evidence>
<dbReference type="Pfam" id="PF03703">
    <property type="entry name" value="bPH_2"/>
    <property type="match status" value="1"/>
</dbReference>
<feature type="domain" description="YdbS-like PH" evidence="1">
    <location>
        <begin position="67"/>
        <end position="142"/>
    </location>
</feature>
<name>A0A8K1CR78_PYTOL</name>
<reference evidence="2" key="1">
    <citation type="submission" date="2019-03" db="EMBL/GenBank/DDBJ databases">
        <title>Long read genome sequence of the mycoparasitic Pythium oligandrum ATCC 38472 isolated from sugarbeet rhizosphere.</title>
        <authorList>
            <person name="Gaulin E."/>
        </authorList>
    </citation>
    <scope>NUCLEOTIDE SEQUENCE</scope>
    <source>
        <strain evidence="2">ATCC 38472_TT</strain>
    </source>
</reference>
<evidence type="ECO:0000313" key="2">
    <source>
        <dbReference type="EMBL" id="TMW68346.1"/>
    </source>
</evidence>
<organism evidence="2 3">
    <name type="scientific">Pythium oligandrum</name>
    <name type="common">Mycoparasitic fungus</name>
    <dbReference type="NCBI Taxonomy" id="41045"/>
    <lineage>
        <taxon>Eukaryota</taxon>
        <taxon>Sar</taxon>
        <taxon>Stramenopiles</taxon>
        <taxon>Oomycota</taxon>
        <taxon>Peronosporomycetes</taxon>
        <taxon>Pythiales</taxon>
        <taxon>Pythiaceae</taxon>
        <taxon>Pythium</taxon>
    </lineage>
</organism>
<sequence length="223" mass="24451">MAYQSVPSSEYPPLMASVVDGDDNAHDVAFDRDAGYKYTCLVPSVVLPCLFPLFSLCARKNINAQKCKITDRRVEFESGWLNHSHKSIPLDRIQDVNVQQDCIQKCFGVQVIDIQTAGMGGGIEPEARLIAPQDAAMVRDIIMDRRDALVLGHPNSLASESPGRFKTGKQAAGVDKTENSAIVEELRSIKHSLARLETQVATGVEQLISKDQLQREPSGQQCG</sequence>
<dbReference type="PANTHER" id="PTHR37938:SF1">
    <property type="entry name" value="BLL0215 PROTEIN"/>
    <property type="match status" value="1"/>
</dbReference>
<protein>
    <recommendedName>
        <fullName evidence="1">YdbS-like PH domain-containing protein</fullName>
    </recommendedName>
</protein>
<dbReference type="Proteomes" id="UP000794436">
    <property type="component" value="Unassembled WGS sequence"/>
</dbReference>
<evidence type="ECO:0000313" key="3">
    <source>
        <dbReference type="Proteomes" id="UP000794436"/>
    </source>
</evidence>
<dbReference type="OrthoDB" id="163127at2759"/>